<dbReference type="InterPro" id="IPR001254">
    <property type="entry name" value="Trypsin_dom"/>
</dbReference>
<keyword evidence="2" id="KW-0964">Secreted</keyword>
<dbReference type="GO" id="GO:0006508">
    <property type="term" value="P:proteolysis"/>
    <property type="evidence" value="ECO:0007669"/>
    <property type="project" value="InterPro"/>
</dbReference>
<proteinExistence type="inferred from homology"/>
<reference evidence="8" key="1">
    <citation type="submission" date="2020-05" db="UniProtKB">
        <authorList>
            <consortium name="EnsemblMetazoa"/>
        </authorList>
    </citation>
    <scope>IDENTIFICATION</scope>
    <source>
        <strain evidence="8">Jacobina</strain>
    </source>
</reference>
<evidence type="ECO:0000256" key="5">
    <source>
        <dbReference type="ARBA" id="ARBA00023180"/>
    </source>
</evidence>
<keyword evidence="3" id="KW-0732">Signal</keyword>
<evidence type="ECO:0000256" key="4">
    <source>
        <dbReference type="ARBA" id="ARBA00023157"/>
    </source>
</evidence>
<dbReference type="CDD" id="cd00190">
    <property type="entry name" value="Tryp_SPc"/>
    <property type="match status" value="1"/>
</dbReference>
<accession>A0A1B0CB61</accession>
<dbReference type="InterPro" id="IPR001314">
    <property type="entry name" value="Peptidase_S1A"/>
</dbReference>
<evidence type="ECO:0000313" key="9">
    <source>
        <dbReference type="Proteomes" id="UP000092461"/>
    </source>
</evidence>
<dbReference type="GO" id="GO:0005576">
    <property type="term" value="C:extracellular region"/>
    <property type="evidence" value="ECO:0007669"/>
    <property type="project" value="UniProtKB-SubCell"/>
</dbReference>
<keyword evidence="9" id="KW-1185">Reference proteome</keyword>
<dbReference type="VEuPathDB" id="VectorBase:LLOJ001360"/>
<feature type="domain" description="Peptidase S1" evidence="7">
    <location>
        <begin position="25"/>
        <end position="266"/>
    </location>
</feature>
<comment type="similarity">
    <text evidence="6">Belongs to the peptidase S1 family. CLIP subfamily.</text>
</comment>
<dbReference type="EMBL" id="AJWK01004848">
    <property type="status" value="NOT_ANNOTATED_CDS"/>
    <property type="molecule type" value="Genomic_DNA"/>
</dbReference>
<dbReference type="GO" id="GO:0004252">
    <property type="term" value="F:serine-type endopeptidase activity"/>
    <property type="evidence" value="ECO:0007669"/>
    <property type="project" value="InterPro"/>
</dbReference>
<evidence type="ECO:0000313" key="8">
    <source>
        <dbReference type="EnsemblMetazoa" id="LLOJ001360-PA"/>
    </source>
</evidence>
<dbReference type="SUPFAM" id="SSF50494">
    <property type="entry name" value="Trypsin-like serine proteases"/>
    <property type="match status" value="1"/>
</dbReference>
<dbReference type="AlphaFoldDB" id="A0A1B0CB61"/>
<dbReference type="FunFam" id="2.40.10.10:FF:000054">
    <property type="entry name" value="Complement C1r subcomponent"/>
    <property type="match status" value="1"/>
</dbReference>
<dbReference type="PROSITE" id="PS50240">
    <property type="entry name" value="TRYPSIN_DOM"/>
    <property type="match status" value="1"/>
</dbReference>
<keyword evidence="4" id="KW-1015">Disulfide bond</keyword>
<dbReference type="VEuPathDB" id="VectorBase:LLONM1_006647"/>
<name>A0A1B0CB61_LUTLO</name>
<dbReference type="EnsemblMetazoa" id="LLOJ001360-RA">
    <property type="protein sequence ID" value="LLOJ001360-PA"/>
    <property type="gene ID" value="LLOJ001360"/>
</dbReference>
<evidence type="ECO:0000259" key="7">
    <source>
        <dbReference type="PROSITE" id="PS50240"/>
    </source>
</evidence>
<keyword evidence="5" id="KW-0325">Glycoprotein</keyword>
<protein>
    <recommendedName>
        <fullName evidence="7">Peptidase S1 domain-containing protein</fullName>
    </recommendedName>
</protein>
<dbReference type="InterPro" id="IPR051487">
    <property type="entry name" value="Ser/Thr_Proteases_Immune/Dev"/>
</dbReference>
<dbReference type="PRINTS" id="PR00722">
    <property type="entry name" value="CHYMOTRYPSIN"/>
</dbReference>
<dbReference type="Gene3D" id="2.40.10.10">
    <property type="entry name" value="Trypsin-like serine proteases"/>
    <property type="match status" value="2"/>
</dbReference>
<dbReference type="Proteomes" id="UP000092461">
    <property type="component" value="Unassembled WGS sequence"/>
</dbReference>
<evidence type="ECO:0000256" key="6">
    <source>
        <dbReference type="ARBA" id="ARBA00024195"/>
    </source>
</evidence>
<evidence type="ECO:0000256" key="1">
    <source>
        <dbReference type="ARBA" id="ARBA00004613"/>
    </source>
</evidence>
<evidence type="ECO:0000256" key="2">
    <source>
        <dbReference type="ARBA" id="ARBA00022525"/>
    </source>
</evidence>
<dbReference type="InterPro" id="IPR043504">
    <property type="entry name" value="Peptidase_S1_PA_chymotrypsin"/>
</dbReference>
<dbReference type="SMART" id="SM00020">
    <property type="entry name" value="Tryp_SPc"/>
    <property type="match status" value="1"/>
</dbReference>
<organism evidence="8 9">
    <name type="scientific">Lutzomyia longipalpis</name>
    <name type="common">Sand fly</name>
    <dbReference type="NCBI Taxonomy" id="7200"/>
    <lineage>
        <taxon>Eukaryota</taxon>
        <taxon>Metazoa</taxon>
        <taxon>Ecdysozoa</taxon>
        <taxon>Arthropoda</taxon>
        <taxon>Hexapoda</taxon>
        <taxon>Insecta</taxon>
        <taxon>Pterygota</taxon>
        <taxon>Neoptera</taxon>
        <taxon>Endopterygota</taxon>
        <taxon>Diptera</taxon>
        <taxon>Nematocera</taxon>
        <taxon>Psychodoidea</taxon>
        <taxon>Psychodidae</taxon>
        <taxon>Lutzomyia</taxon>
        <taxon>Lutzomyia</taxon>
    </lineage>
</organism>
<evidence type="ECO:0000256" key="3">
    <source>
        <dbReference type="ARBA" id="ARBA00022729"/>
    </source>
</evidence>
<dbReference type="InterPro" id="IPR009003">
    <property type="entry name" value="Peptidase_S1_PA"/>
</dbReference>
<dbReference type="Pfam" id="PF00089">
    <property type="entry name" value="Trypsin"/>
    <property type="match status" value="1"/>
</dbReference>
<dbReference type="PANTHER" id="PTHR24256">
    <property type="entry name" value="TRYPTASE-RELATED"/>
    <property type="match status" value="1"/>
</dbReference>
<sequence>MKCSNSPDEVEFVCCEQTGPEETHPNQIYTPSNNQGNIMVHGPMNAEVSSSIPVPHCVRGRSVEKVGRLINIRIGEYNTETNPDCVSDGIERICNDPVQNLAVEEIIPHENYVPDNLSNNQNDIALIRMSGNVKFSEFVSPICLPTPDFAGTPVGKDVIISGWGQTLEQTRSSVKTKVNIPIVSFERCQREYNERTSLSSELQLCAGGNYIQDACFRDSGGPLISRQNGAWIAEGIVSFGIGCGLEISSVYTKVSAFVPWIHRNMKP</sequence>
<comment type="subcellular location">
    <subcellularLocation>
        <location evidence="1">Secreted</location>
    </subcellularLocation>
</comment>